<dbReference type="EMBL" id="FTNF01000035">
    <property type="protein sequence ID" value="SIR99269.1"/>
    <property type="molecule type" value="Genomic_DNA"/>
</dbReference>
<feature type="repeat" description="TPR" evidence="1">
    <location>
        <begin position="76"/>
        <end position="109"/>
    </location>
</feature>
<protein>
    <submittedName>
        <fullName evidence="4">Uncharacterized protein</fullName>
    </submittedName>
</protein>
<dbReference type="AlphaFoldDB" id="A0A1N7FFX4"/>
<gene>
    <name evidence="4" type="ORF">SAMN05444858_13527</name>
</gene>
<evidence type="ECO:0000256" key="2">
    <source>
        <dbReference type="SAM" id="MobiDB-lite"/>
    </source>
</evidence>
<evidence type="ECO:0000313" key="4">
    <source>
        <dbReference type="EMBL" id="SIR99269.1"/>
    </source>
</evidence>
<dbReference type="RefSeq" id="WP_139338214.1">
    <property type="nucleotide sequence ID" value="NZ_FTNF01000035.1"/>
</dbReference>
<keyword evidence="1" id="KW-0802">TPR repeat</keyword>
<sequence>MQPESGNGDDAVARARELALAKQFEPAVALLREHLTAHPDDGVAWRRLAGALIGLDEEAAAIDAADRAIEVNSEDAVAYRYRALAHHLLSRYQESYADAKRAVELAPDDHEALSLLALNVLAVDRDTARFKELIQRALIVNPGSAAARGALRGYRGIRRRTVAVAVSLAAFPVAIVLLCGWFAVDTGRSSDARWMIWPGFVALAAMVVIGPLTRSAERVFPMLTLTQVSTAAIAAGVIAAGAGYGATRAIPAAATLGLTSVAISGLSGFPLSRRGARKGTSQEPTTGRSSPSRLRHAGPETDLSRRS</sequence>
<proteinExistence type="predicted"/>
<keyword evidence="3" id="KW-1133">Transmembrane helix</keyword>
<dbReference type="PROSITE" id="PS50005">
    <property type="entry name" value="TPR"/>
    <property type="match status" value="1"/>
</dbReference>
<feature type="compositionally biased region" description="Polar residues" evidence="2">
    <location>
        <begin position="279"/>
        <end position="292"/>
    </location>
</feature>
<organism evidence="4 5">
    <name type="scientific">Micromonospora avicenniae</name>
    <dbReference type="NCBI Taxonomy" id="1198245"/>
    <lineage>
        <taxon>Bacteria</taxon>
        <taxon>Bacillati</taxon>
        <taxon>Actinomycetota</taxon>
        <taxon>Actinomycetes</taxon>
        <taxon>Micromonosporales</taxon>
        <taxon>Micromonosporaceae</taxon>
        <taxon>Micromonospora</taxon>
    </lineage>
</organism>
<feature type="transmembrane region" description="Helical" evidence="3">
    <location>
        <begin position="162"/>
        <end position="183"/>
    </location>
</feature>
<keyword evidence="3" id="KW-0812">Transmembrane</keyword>
<evidence type="ECO:0000256" key="3">
    <source>
        <dbReference type="SAM" id="Phobius"/>
    </source>
</evidence>
<evidence type="ECO:0000256" key="1">
    <source>
        <dbReference type="PROSITE-ProRule" id="PRU00339"/>
    </source>
</evidence>
<feature type="transmembrane region" description="Helical" evidence="3">
    <location>
        <begin position="225"/>
        <end position="244"/>
    </location>
</feature>
<accession>A0A1N7FFX4</accession>
<feature type="region of interest" description="Disordered" evidence="2">
    <location>
        <begin position="273"/>
        <end position="307"/>
    </location>
</feature>
<evidence type="ECO:0000313" key="5">
    <source>
        <dbReference type="Proteomes" id="UP000186004"/>
    </source>
</evidence>
<dbReference type="InterPro" id="IPR019734">
    <property type="entry name" value="TPR_rpt"/>
</dbReference>
<feature type="transmembrane region" description="Helical" evidence="3">
    <location>
        <begin position="195"/>
        <end position="213"/>
    </location>
</feature>
<reference evidence="4 5" key="1">
    <citation type="submission" date="2017-01" db="EMBL/GenBank/DDBJ databases">
        <authorList>
            <person name="Mah S.A."/>
            <person name="Swanson W.J."/>
            <person name="Moy G.W."/>
            <person name="Vacquier V.D."/>
        </authorList>
    </citation>
    <scope>NUCLEOTIDE SEQUENCE [LARGE SCALE GENOMIC DNA]</scope>
    <source>
        <strain evidence="4 5">DSM 45758</strain>
    </source>
</reference>
<dbReference type="InterPro" id="IPR011990">
    <property type="entry name" value="TPR-like_helical_dom_sf"/>
</dbReference>
<dbReference type="SMART" id="SM00028">
    <property type="entry name" value="TPR"/>
    <property type="match status" value="3"/>
</dbReference>
<dbReference type="OrthoDB" id="3360127at2"/>
<name>A0A1N7FFX4_9ACTN</name>
<feature type="transmembrane region" description="Helical" evidence="3">
    <location>
        <begin position="250"/>
        <end position="271"/>
    </location>
</feature>
<feature type="compositionally biased region" description="Basic and acidic residues" evidence="2">
    <location>
        <begin position="297"/>
        <end position="307"/>
    </location>
</feature>
<keyword evidence="3" id="KW-0472">Membrane</keyword>
<dbReference type="SUPFAM" id="SSF48452">
    <property type="entry name" value="TPR-like"/>
    <property type="match status" value="1"/>
</dbReference>
<dbReference type="STRING" id="1198245.SAMN05444858_13527"/>
<dbReference type="Proteomes" id="UP000186004">
    <property type="component" value="Unassembled WGS sequence"/>
</dbReference>
<dbReference type="Gene3D" id="1.25.40.10">
    <property type="entry name" value="Tetratricopeptide repeat domain"/>
    <property type="match status" value="1"/>
</dbReference>
<keyword evidence="5" id="KW-1185">Reference proteome</keyword>